<feature type="compositionally biased region" description="Low complexity" evidence="1">
    <location>
        <begin position="216"/>
        <end position="227"/>
    </location>
</feature>
<dbReference type="Proteomes" id="UP000265618">
    <property type="component" value="Unassembled WGS sequence"/>
</dbReference>
<feature type="compositionally biased region" description="Basic and acidic residues" evidence="1">
    <location>
        <begin position="37"/>
        <end position="65"/>
    </location>
</feature>
<keyword evidence="3" id="KW-1185">Reference proteome</keyword>
<sequence>MVVDRLNAASVLRNMNRDTSSLFPSYPGPLDMGIGRGGERDRDAASAQRRAAEMDRMLNRVERSKGGTVDPSRGQNPGFSAEEIARYNNQRPLDTLEDRVREGERVRDGGVGVTRERERPPRERETPRERESVISPVLPEGENDREREREREGGRERESTQLAQFRRVAERARQRENERQNERQRVMERERERAIPVPPSLGVSGSMRVQATATTTTASGASGASGAFDTPNAPSAKRGQAIRDAREREASTIAALTQTRKKLADTRIKQYRLPTRTEYNADMIDPMLDQCNAQVEKYLRTIRRLVKMPSLSLSLPLSLSPSLPLSLSLVKMLDSHNGADPGYETQPFPWDTNTNRRQGLSGYTRDNPNLLADVPEEDIP</sequence>
<evidence type="ECO:0000313" key="2">
    <source>
        <dbReference type="EMBL" id="GIQ85057.1"/>
    </source>
</evidence>
<feature type="compositionally biased region" description="Basic and acidic residues" evidence="1">
    <location>
        <begin position="167"/>
        <end position="194"/>
    </location>
</feature>
<accession>A0A9K3CYW3</accession>
<feature type="region of interest" description="Disordered" evidence="1">
    <location>
        <begin position="216"/>
        <end position="236"/>
    </location>
</feature>
<proteinExistence type="predicted"/>
<evidence type="ECO:0000313" key="3">
    <source>
        <dbReference type="Proteomes" id="UP000265618"/>
    </source>
</evidence>
<dbReference type="AlphaFoldDB" id="A0A9K3CYW3"/>
<name>A0A9K3CYW3_9EUKA</name>
<feature type="region of interest" description="Disordered" evidence="1">
    <location>
        <begin position="23"/>
        <end position="204"/>
    </location>
</feature>
<feature type="compositionally biased region" description="Basic and acidic residues" evidence="1">
    <location>
        <begin position="94"/>
        <end position="132"/>
    </location>
</feature>
<gene>
    <name evidence="2" type="ORF">KIPB_006667</name>
</gene>
<feature type="compositionally biased region" description="Basic and acidic residues" evidence="1">
    <location>
        <begin position="142"/>
        <end position="159"/>
    </location>
</feature>
<protein>
    <submittedName>
        <fullName evidence="2">Uncharacterized protein</fullName>
    </submittedName>
</protein>
<organism evidence="2 3">
    <name type="scientific">Kipferlia bialata</name>
    <dbReference type="NCBI Taxonomy" id="797122"/>
    <lineage>
        <taxon>Eukaryota</taxon>
        <taxon>Metamonada</taxon>
        <taxon>Carpediemonas-like organisms</taxon>
        <taxon>Kipferlia</taxon>
    </lineage>
</organism>
<feature type="region of interest" description="Disordered" evidence="1">
    <location>
        <begin position="338"/>
        <end position="380"/>
    </location>
</feature>
<comment type="caution">
    <text evidence="2">The sequence shown here is derived from an EMBL/GenBank/DDBJ whole genome shotgun (WGS) entry which is preliminary data.</text>
</comment>
<dbReference type="EMBL" id="BDIP01001744">
    <property type="protein sequence ID" value="GIQ85057.1"/>
    <property type="molecule type" value="Genomic_DNA"/>
</dbReference>
<evidence type="ECO:0000256" key="1">
    <source>
        <dbReference type="SAM" id="MobiDB-lite"/>
    </source>
</evidence>
<reference evidence="2 3" key="1">
    <citation type="journal article" date="2018" name="PLoS ONE">
        <title>The draft genome of Kipferlia bialata reveals reductive genome evolution in fornicate parasites.</title>
        <authorList>
            <person name="Tanifuji G."/>
            <person name="Takabayashi S."/>
            <person name="Kume K."/>
            <person name="Takagi M."/>
            <person name="Nakayama T."/>
            <person name="Kamikawa R."/>
            <person name="Inagaki Y."/>
            <person name="Hashimoto T."/>
        </authorList>
    </citation>
    <scope>NUCLEOTIDE SEQUENCE [LARGE SCALE GENOMIC DNA]</scope>
    <source>
        <strain evidence="2">NY0173</strain>
    </source>
</reference>